<dbReference type="FunFam" id="1.10.30.10:FF:000002">
    <property type="entry name" value="transcription factor Sox-2"/>
    <property type="match status" value="1"/>
</dbReference>
<organism evidence="7 8">
    <name type="scientific">Rhynocoris fuscipes</name>
    <dbReference type="NCBI Taxonomy" id="488301"/>
    <lineage>
        <taxon>Eukaryota</taxon>
        <taxon>Metazoa</taxon>
        <taxon>Ecdysozoa</taxon>
        <taxon>Arthropoda</taxon>
        <taxon>Hexapoda</taxon>
        <taxon>Insecta</taxon>
        <taxon>Pterygota</taxon>
        <taxon>Neoptera</taxon>
        <taxon>Paraneoptera</taxon>
        <taxon>Hemiptera</taxon>
        <taxon>Heteroptera</taxon>
        <taxon>Panheteroptera</taxon>
        <taxon>Cimicomorpha</taxon>
        <taxon>Reduviidae</taxon>
        <taxon>Harpactorinae</taxon>
        <taxon>Harpactorini</taxon>
        <taxon>Rhynocoris</taxon>
    </lineage>
</organism>
<keyword evidence="2 4" id="KW-0238">DNA-binding</keyword>
<dbReference type="AlphaFoldDB" id="A0AAW1CLT1"/>
<gene>
    <name evidence="7" type="ORF">O3M35_004563</name>
</gene>
<comment type="subcellular location">
    <subcellularLocation>
        <location evidence="1">Nucleus</location>
    </subcellularLocation>
</comment>
<evidence type="ECO:0000256" key="3">
    <source>
        <dbReference type="ARBA" id="ARBA00023242"/>
    </source>
</evidence>
<keyword evidence="8" id="KW-1185">Reference proteome</keyword>
<dbReference type="EMBL" id="JAPXFL010000015">
    <property type="protein sequence ID" value="KAK9497199.1"/>
    <property type="molecule type" value="Genomic_DNA"/>
</dbReference>
<dbReference type="PANTHER" id="PTHR10270:SF323">
    <property type="entry name" value="TRANSCRIPTION FACTOR SOX-14-RELATED"/>
    <property type="match status" value="1"/>
</dbReference>
<dbReference type="PROSITE" id="PS50118">
    <property type="entry name" value="HMG_BOX_2"/>
    <property type="match status" value="1"/>
</dbReference>
<dbReference type="Pfam" id="PF00505">
    <property type="entry name" value="HMG_box"/>
    <property type="match status" value="1"/>
</dbReference>
<name>A0AAW1CLT1_9HEMI</name>
<feature type="compositionally biased region" description="Basic and acidic residues" evidence="5">
    <location>
        <begin position="73"/>
        <end position="86"/>
    </location>
</feature>
<dbReference type="InterPro" id="IPR050140">
    <property type="entry name" value="SRY-related_HMG-box_TF-like"/>
</dbReference>
<dbReference type="InterPro" id="IPR036910">
    <property type="entry name" value="HMG_box_dom_sf"/>
</dbReference>
<dbReference type="GO" id="GO:0000122">
    <property type="term" value="P:negative regulation of transcription by RNA polymerase II"/>
    <property type="evidence" value="ECO:0007669"/>
    <property type="project" value="TreeGrafter"/>
</dbReference>
<sequence length="221" mass="25753">MNAFMVWSQYQRRLICSKKPEIHNAEISKYLGKLWKTLSDDERAPFVEEAERLRIMHSQEYPDYKYRPRKRISKEISSKKRRRDVDNDNNNNKNSYDEKAKVPSSPTSTPNDSLDCSTQFYEEPSTKRIKVLMPLKFNENNETIANIGDIKSPSLSDLESLTDLLPIKPNDVDLNTIDCLPSDNYEPFIDIRNECDDNLELNTLSSILDDLNWPIWAEDSV</sequence>
<evidence type="ECO:0000313" key="8">
    <source>
        <dbReference type="Proteomes" id="UP001461498"/>
    </source>
</evidence>
<reference evidence="7 8" key="1">
    <citation type="submission" date="2022-12" db="EMBL/GenBank/DDBJ databases">
        <title>Chromosome-level genome assembly of true bugs.</title>
        <authorList>
            <person name="Ma L."/>
            <person name="Li H."/>
        </authorList>
    </citation>
    <scope>NUCLEOTIDE SEQUENCE [LARGE SCALE GENOMIC DNA]</scope>
    <source>
        <strain evidence="7">Lab_2022b</strain>
    </source>
</reference>
<protein>
    <recommendedName>
        <fullName evidence="6">HMG box domain-containing protein</fullName>
    </recommendedName>
</protein>
<dbReference type="SUPFAM" id="SSF47095">
    <property type="entry name" value="HMG-box"/>
    <property type="match status" value="1"/>
</dbReference>
<dbReference type="PANTHER" id="PTHR10270">
    <property type="entry name" value="SOX TRANSCRIPTION FACTOR"/>
    <property type="match status" value="1"/>
</dbReference>
<dbReference type="GO" id="GO:0030182">
    <property type="term" value="P:neuron differentiation"/>
    <property type="evidence" value="ECO:0007669"/>
    <property type="project" value="TreeGrafter"/>
</dbReference>
<keyword evidence="3 4" id="KW-0539">Nucleus</keyword>
<proteinExistence type="predicted"/>
<dbReference type="GO" id="GO:0007420">
    <property type="term" value="P:brain development"/>
    <property type="evidence" value="ECO:0007669"/>
    <property type="project" value="TreeGrafter"/>
</dbReference>
<dbReference type="GO" id="GO:0005634">
    <property type="term" value="C:nucleus"/>
    <property type="evidence" value="ECO:0007669"/>
    <property type="project" value="UniProtKB-SubCell"/>
</dbReference>
<dbReference type="GO" id="GO:0000978">
    <property type="term" value="F:RNA polymerase II cis-regulatory region sequence-specific DNA binding"/>
    <property type="evidence" value="ECO:0007669"/>
    <property type="project" value="TreeGrafter"/>
</dbReference>
<feature type="compositionally biased region" description="Polar residues" evidence="5">
    <location>
        <begin position="104"/>
        <end position="118"/>
    </location>
</feature>
<dbReference type="GO" id="GO:0001228">
    <property type="term" value="F:DNA-binding transcription activator activity, RNA polymerase II-specific"/>
    <property type="evidence" value="ECO:0007669"/>
    <property type="project" value="TreeGrafter"/>
</dbReference>
<feature type="DNA-binding region" description="HMG box" evidence="4">
    <location>
        <begin position="1"/>
        <end position="65"/>
    </location>
</feature>
<dbReference type="CDD" id="cd22029">
    <property type="entry name" value="HMG-box_SoxC"/>
    <property type="match status" value="1"/>
</dbReference>
<accession>A0AAW1CLT1</accession>
<comment type="caution">
    <text evidence="7">The sequence shown here is derived from an EMBL/GenBank/DDBJ whole genome shotgun (WGS) entry which is preliminary data.</text>
</comment>
<dbReference type="Proteomes" id="UP001461498">
    <property type="component" value="Unassembled WGS sequence"/>
</dbReference>
<dbReference type="SMART" id="SM00398">
    <property type="entry name" value="HMG"/>
    <property type="match status" value="1"/>
</dbReference>
<dbReference type="InterPro" id="IPR009071">
    <property type="entry name" value="HMG_box_dom"/>
</dbReference>
<feature type="region of interest" description="Disordered" evidence="5">
    <location>
        <begin position="66"/>
        <end position="118"/>
    </location>
</feature>
<evidence type="ECO:0000256" key="1">
    <source>
        <dbReference type="ARBA" id="ARBA00004123"/>
    </source>
</evidence>
<feature type="domain" description="HMG box" evidence="6">
    <location>
        <begin position="1"/>
        <end position="65"/>
    </location>
</feature>
<evidence type="ECO:0000256" key="5">
    <source>
        <dbReference type="SAM" id="MobiDB-lite"/>
    </source>
</evidence>
<evidence type="ECO:0000313" key="7">
    <source>
        <dbReference type="EMBL" id="KAK9497199.1"/>
    </source>
</evidence>
<evidence type="ECO:0000256" key="2">
    <source>
        <dbReference type="ARBA" id="ARBA00023125"/>
    </source>
</evidence>
<evidence type="ECO:0000259" key="6">
    <source>
        <dbReference type="PROSITE" id="PS50118"/>
    </source>
</evidence>
<evidence type="ECO:0000256" key="4">
    <source>
        <dbReference type="PROSITE-ProRule" id="PRU00267"/>
    </source>
</evidence>
<dbReference type="Gene3D" id="1.10.30.10">
    <property type="entry name" value="High mobility group box domain"/>
    <property type="match status" value="1"/>
</dbReference>